<dbReference type="VEuPathDB" id="FungiDB:H257_07523"/>
<gene>
    <name evidence="1" type="ORF">H257_07523</name>
</gene>
<organism evidence="1">
    <name type="scientific">Aphanomyces astaci</name>
    <name type="common">Crayfish plague agent</name>
    <dbReference type="NCBI Taxonomy" id="112090"/>
    <lineage>
        <taxon>Eukaryota</taxon>
        <taxon>Sar</taxon>
        <taxon>Stramenopiles</taxon>
        <taxon>Oomycota</taxon>
        <taxon>Saprolegniomycetes</taxon>
        <taxon>Saprolegniales</taxon>
        <taxon>Verrucalvaceae</taxon>
        <taxon>Aphanomyces</taxon>
    </lineage>
</organism>
<dbReference type="AlphaFoldDB" id="W4GIA7"/>
<dbReference type="GeneID" id="20809519"/>
<sequence>MAAFLREDTRLTLAENAHLVKSLRSHRRLLAPMQMWVAQNNAVQLGPTTLVRWHQVTLTDDPVSRKLVKEWAIRRMYHNTAVVFRGLPSSCDDDVCITSVEYSQYVWDAPLEVTRRKCCNTTWTTCAISTNFDPTSVKLQTIANT</sequence>
<dbReference type="RefSeq" id="XP_009831382.1">
    <property type="nucleotide sequence ID" value="XM_009833080.1"/>
</dbReference>
<protein>
    <submittedName>
        <fullName evidence="1">Uncharacterized protein</fullName>
    </submittedName>
</protein>
<reference evidence="1" key="1">
    <citation type="submission" date="2013-12" db="EMBL/GenBank/DDBJ databases">
        <title>The Genome Sequence of Aphanomyces astaci APO3.</title>
        <authorList>
            <consortium name="The Broad Institute Genomics Platform"/>
            <person name="Russ C."/>
            <person name="Tyler B."/>
            <person name="van West P."/>
            <person name="Dieguez-Uribeondo J."/>
            <person name="Young S.K."/>
            <person name="Zeng Q."/>
            <person name="Gargeya S."/>
            <person name="Fitzgerald M."/>
            <person name="Abouelleil A."/>
            <person name="Alvarado L."/>
            <person name="Chapman S.B."/>
            <person name="Gainer-Dewar J."/>
            <person name="Goldberg J."/>
            <person name="Griggs A."/>
            <person name="Gujja S."/>
            <person name="Hansen M."/>
            <person name="Howarth C."/>
            <person name="Imamovic A."/>
            <person name="Ireland A."/>
            <person name="Larimer J."/>
            <person name="McCowan C."/>
            <person name="Murphy C."/>
            <person name="Pearson M."/>
            <person name="Poon T.W."/>
            <person name="Priest M."/>
            <person name="Roberts A."/>
            <person name="Saif S."/>
            <person name="Shea T."/>
            <person name="Sykes S."/>
            <person name="Wortman J."/>
            <person name="Nusbaum C."/>
            <person name="Birren B."/>
        </authorList>
    </citation>
    <scope>NUCLEOTIDE SEQUENCE [LARGE SCALE GENOMIC DNA]</scope>
    <source>
        <strain evidence="1">APO3</strain>
    </source>
</reference>
<dbReference type="EMBL" id="KI913129">
    <property type="protein sequence ID" value="ETV78663.1"/>
    <property type="molecule type" value="Genomic_DNA"/>
</dbReference>
<proteinExistence type="predicted"/>
<name>W4GIA7_APHAT</name>
<evidence type="ECO:0000313" key="1">
    <source>
        <dbReference type="EMBL" id="ETV78663.1"/>
    </source>
</evidence>
<accession>W4GIA7</accession>